<proteinExistence type="predicted"/>
<protein>
    <submittedName>
        <fullName evidence="2">Uncharacterized protein</fullName>
    </submittedName>
</protein>
<organism evidence="2 3">
    <name type="scientific">Actinoalloteichus caeruleus DSM 43889</name>
    <dbReference type="NCBI Taxonomy" id="1120930"/>
    <lineage>
        <taxon>Bacteria</taxon>
        <taxon>Bacillati</taxon>
        <taxon>Actinomycetota</taxon>
        <taxon>Actinomycetes</taxon>
        <taxon>Pseudonocardiales</taxon>
        <taxon>Pseudonocardiaceae</taxon>
        <taxon>Actinoalloteichus</taxon>
        <taxon>Actinoalloteichus cyanogriseus</taxon>
    </lineage>
</organism>
<evidence type="ECO:0000256" key="1">
    <source>
        <dbReference type="SAM" id="MobiDB-lite"/>
    </source>
</evidence>
<reference evidence="2 3" key="2">
    <citation type="submission" date="2022-06" db="EMBL/GenBank/DDBJ databases">
        <title>Genomic Encyclopedia of Type Strains, Phase I: the one thousand microbial genomes (KMG-I) project.</title>
        <authorList>
            <person name="Kyrpides N."/>
        </authorList>
    </citation>
    <scope>NUCLEOTIDE SEQUENCE [LARGE SCALE GENOMIC DNA]</scope>
    <source>
        <strain evidence="2 3">DSM 43889</strain>
    </source>
</reference>
<feature type="compositionally biased region" description="Low complexity" evidence="1">
    <location>
        <begin position="36"/>
        <end position="52"/>
    </location>
</feature>
<name>A0ABT1JFW2_ACTCY</name>
<dbReference type="EMBL" id="AUBJ02000001">
    <property type="protein sequence ID" value="MCP2331174.1"/>
    <property type="molecule type" value="Genomic_DNA"/>
</dbReference>
<accession>A0ABT1JFW2</accession>
<feature type="region of interest" description="Disordered" evidence="1">
    <location>
        <begin position="36"/>
        <end position="58"/>
    </location>
</feature>
<dbReference type="Proteomes" id="UP000791080">
    <property type="component" value="Unassembled WGS sequence"/>
</dbReference>
<keyword evidence="3" id="KW-1185">Reference proteome</keyword>
<reference evidence="2 3" key="1">
    <citation type="submission" date="2013-07" db="EMBL/GenBank/DDBJ databases">
        <authorList>
            <consortium name="DOE Joint Genome Institute"/>
            <person name="Reeve W."/>
            <person name="Huntemann M."/>
            <person name="Han J."/>
            <person name="Chen A."/>
            <person name="Kyrpides N."/>
            <person name="Mavromatis K."/>
            <person name="Markowitz V."/>
            <person name="Palaniappan K."/>
            <person name="Ivanova N."/>
            <person name="Schaumberg A."/>
            <person name="Pati A."/>
            <person name="Liolios K."/>
            <person name="Nordberg H.P."/>
            <person name="Cantor M.N."/>
            <person name="Hua S.X."/>
            <person name="Woyke T."/>
        </authorList>
    </citation>
    <scope>NUCLEOTIDE SEQUENCE [LARGE SCALE GENOMIC DNA]</scope>
    <source>
        <strain evidence="2 3">DSM 43889</strain>
    </source>
</reference>
<comment type="caution">
    <text evidence="2">The sequence shown here is derived from an EMBL/GenBank/DDBJ whole genome shotgun (WGS) entry which is preliminary data.</text>
</comment>
<sequence length="58" mass="5925">MSGNADWNVGVNAADADCNTAISTYTCQTSVTNGNATTTAARTRSSPTSIARRGTRSA</sequence>
<evidence type="ECO:0000313" key="2">
    <source>
        <dbReference type="EMBL" id="MCP2331174.1"/>
    </source>
</evidence>
<gene>
    <name evidence="2" type="ORF">G443_001444</name>
</gene>
<evidence type="ECO:0000313" key="3">
    <source>
        <dbReference type="Proteomes" id="UP000791080"/>
    </source>
</evidence>